<evidence type="ECO:0000313" key="2">
    <source>
        <dbReference type="Proteomes" id="UP000000845"/>
    </source>
</evidence>
<dbReference type="RefSeq" id="WP_012863409.1">
    <property type="nucleotide sequence ID" value="NC_013517.1"/>
</dbReference>
<organism evidence="1 2">
    <name type="scientific">Sebaldella termitidis (strain ATCC 33386 / NCTC 11300)</name>
    <dbReference type="NCBI Taxonomy" id="526218"/>
    <lineage>
        <taxon>Bacteria</taxon>
        <taxon>Fusobacteriati</taxon>
        <taxon>Fusobacteriota</taxon>
        <taxon>Fusobacteriia</taxon>
        <taxon>Fusobacteriales</taxon>
        <taxon>Leptotrichiaceae</taxon>
        <taxon>Sebaldella</taxon>
    </lineage>
</organism>
<dbReference type="KEGG" id="str:Sterm_4002"/>
<protein>
    <submittedName>
        <fullName evidence="1">Uncharacterized protein</fullName>
    </submittedName>
</protein>
<evidence type="ECO:0000313" key="1">
    <source>
        <dbReference type="EMBL" id="ACZ10834.1"/>
    </source>
</evidence>
<proteinExistence type="predicted"/>
<reference evidence="1 2" key="2">
    <citation type="journal article" date="2010" name="Stand. Genomic Sci.">
        <title>Complete genome sequence of Sebaldella termitidis type strain (NCTC 11300).</title>
        <authorList>
            <person name="Harmon-Smith M."/>
            <person name="Celia L."/>
            <person name="Chertkov O."/>
            <person name="Lapidus A."/>
            <person name="Copeland A."/>
            <person name="Glavina Del Rio T."/>
            <person name="Nolan M."/>
            <person name="Lucas S."/>
            <person name="Tice H."/>
            <person name="Cheng J.F."/>
            <person name="Han C."/>
            <person name="Detter J.C."/>
            <person name="Bruce D."/>
            <person name="Goodwin L."/>
            <person name="Pitluck S."/>
            <person name="Pati A."/>
            <person name="Liolios K."/>
            <person name="Ivanova N."/>
            <person name="Mavromatis K."/>
            <person name="Mikhailova N."/>
            <person name="Chen A."/>
            <person name="Palaniappan K."/>
            <person name="Land M."/>
            <person name="Hauser L."/>
            <person name="Chang Y.J."/>
            <person name="Jeffries C.D."/>
            <person name="Brettin T."/>
            <person name="Goker M."/>
            <person name="Beck B."/>
            <person name="Bristow J."/>
            <person name="Eisen J.A."/>
            <person name="Markowitz V."/>
            <person name="Hugenholtz P."/>
            <person name="Kyrpides N.C."/>
            <person name="Klenk H.P."/>
            <person name="Chen F."/>
        </authorList>
    </citation>
    <scope>NUCLEOTIDE SEQUENCE [LARGE SCALE GENOMIC DNA]</scope>
    <source>
        <strain evidence="2">ATCC 33386 / NCTC 11300</strain>
    </source>
</reference>
<name>D1AGW4_SEBTE</name>
<dbReference type="AlphaFoldDB" id="D1AGW4"/>
<dbReference type="HOGENOM" id="CLU_1488066_0_0_0"/>
<accession>D1AGW4</accession>
<dbReference type="EMBL" id="CP001739">
    <property type="protein sequence ID" value="ACZ10834.1"/>
    <property type="molecule type" value="Genomic_DNA"/>
</dbReference>
<sequence>MEKSIKTLVFLFSLLFLYTIVLAEVKVPSEIKFNKEVYKQVYQAGNGKTSDKVTEYLKSGETLEKFEKMFSIWEYPNAKDVKIFTGNLIRNSNTSYKITPREILENDDNTETMASLIITAGNVSEYNIYRVLIKDGHVVTYQFSYRIYDKPGTPAYKKWLESLDKNETEWFKAMANMKDIK</sequence>
<reference evidence="2" key="1">
    <citation type="submission" date="2009-09" db="EMBL/GenBank/DDBJ databases">
        <title>The complete chromosome of Sebaldella termitidis ATCC 33386.</title>
        <authorList>
            <consortium name="US DOE Joint Genome Institute (JGI-PGF)"/>
            <person name="Lucas S."/>
            <person name="Copeland A."/>
            <person name="Lapidus A."/>
            <person name="Glavina del Rio T."/>
            <person name="Dalin E."/>
            <person name="Tice H."/>
            <person name="Bruce D."/>
            <person name="Goodwin L."/>
            <person name="Pitluck S."/>
            <person name="Kyrpides N."/>
            <person name="Mavromatis K."/>
            <person name="Ivanova N."/>
            <person name="Mikhailova N."/>
            <person name="Sims D."/>
            <person name="Meincke L."/>
            <person name="Brettin T."/>
            <person name="Detter J.C."/>
            <person name="Han C."/>
            <person name="Larimer F."/>
            <person name="Land M."/>
            <person name="Hauser L."/>
            <person name="Markowitz V."/>
            <person name="Cheng J.F."/>
            <person name="Hugenholtz P."/>
            <person name="Woyke T."/>
            <person name="Wu D."/>
            <person name="Eisen J.A."/>
        </authorList>
    </citation>
    <scope>NUCLEOTIDE SEQUENCE [LARGE SCALE GENOMIC DNA]</scope>
    <source>
        <strain evidence="2">ATCC 33386 / NCTC 11300</strain>
    </source>
</reference>
<keyword evidence="2" id="KW-1185">Reference proteome</keyword>
<dbReference type="STRING" id="526218.Sterm_4002"/>
<gene>
    <name evidence="1" type="ordered locus">Sterm_4002</name>
</gene>
<dbReference type="Proteomes" id="UP000000845">
    <property type="component" value="Chromosome"/>
</dbReference>